<organism evidence="3 4">
    <name type="scientific">Anaerosolibacter carboniphilus</name>
    <dbReference type="NCBI Taxonomy" id="1417629"/>
    <lineage>
        <taxon>Bacteria</taxon>
        <taxon>Bacillati</taxon>
        <taxon>Bacillota</taxon>
        <taxon>Clostridia</taxon>
        <taxon>Peptostreptococcales</taxon>
        <taxon>Thermotaleaceae</taxon>
        <taxon>Anaerosolibacter</taxon>
    </lineage>
</organism>
<dbReference type="Pfam" id="PF13490">
    <property type="entry name" value="zf-HC2"/>
    <property type="match status" value="1"/>
</dbReference>
<dbReference type="RefSeq" id="WP_184311319.1">
    <property type="nucleotide sequence ID" value="NZ_JACHEN010000017.1"/>
</dbReference>
<comment type="caution">
    <text evidence="3">The sequence shown here is derived from an EMBL/GenBank/DDBJ whole genome shotgun (WGS) entry which is preliminary data.</text>
</comment>
<proteinExistence type="predicted"/>
<evidence type="ECO:0000259" key="2">
    <source>
        <dbReference type="Pfam" id="PF13490"/>
    </source>
</evidence>
<sequence length="315" mass="36094">MNKCILVGDLLPLYIENLLSEESMEFVEAHLNECPDCASLYEALQNDHPSPEASGTEKEKSVRSILKGYRKWFYTLVIAVMLSSLMGGILGTYFIMKYEELIPTNMAKDFVTYALQGDRWIYQEKIALDLKEQISFIQYFDWETWEDVAQSTAHITPKGFKVYKNILAQEFGPIDVSLRVGLVLTRDGFKVFQVFINNKEDYLKKKAEYISTLDNKGETHNVEVSPTNPLEGEYFVEGRILEIKDGQIHIEQHMDTGSREVSRFSVAEDTLLVKHAIVNNQDYFDRIGLDVLQVGDVIAIIFTKENLPRVIILSK</sequence>
<protein>
    <recommendedName>
        <fullName evidence="2">Putative zinc-finger domain-containing protein</fullName>
    </recommendedName>
</protein>
<keyword evidence="1" id="KW-1133">Transmembrane helix</keyword>
<feature type="domain" description="Putative zinc-finger" evidence="2">
    <location>
        <begin position="7"/>
        <end position="38"/>
    </location>
</feature>
<keyword evidence="1" id="KW-0812">Transmembrane</keyword>
<evidence type="ECO:0000256" key="1">
    <source>
        <dbReference type="SAM" id="Phobius"/>
    </source>
</evidence>
<accession>A0A841KT76</accession>
<dbReference type="Proteomes" id="UP000579281">
    <property type="component" value="Unassembled WGS sequence"/>
</dbReference>
<gene>
    <name evidence="3" type="ORF">HNQ80_002900</name>
</gene>
<evidence type="ECO:0000313" key="3">
    <source>
        <dbReference type="EMBL" id="MBB6216796.1"/>
    </source>
</evidence>
<dbReference type="AlphaFoldDB" id="A0A841KT76"/>
<dbReference type="InterPro" id="IPR027383">
    <property type="entry name" value="Znf_put"/>
</dbReference>
<keyword evidence="1" id="KW-0472">Membrane</keyword>
<reference evidence="3 4" key="1">
    <citation type="submission" date="2020-08" db="EMBL/GenBank/DDBJ databases">
        <title>Genomic Encyclopedia of Type Strains, Phase IV (KMG-IV): sequencing the most valuable type-strain genomes for metagenomic binning, comparative biology and taxonomic classification.</title>
        <authorList>
            <person name="Goeker M."/>
        </authorList>
    </citation>
    <scope>NUCLEOTIDE SEQUENCE [LARGE SCALE GENOMIC DNA]</scope>
    <source>
        <strain evidence="3 4">DSM 103526</strain>
    </source>
</reference>
<keyword evidence="4" id="KW-1185">Reference proteome</keyword>
<name>A0A841KT76_9FIRM</name>
<evidence type="ECO:0000313" key="4">
    <source>
        <dbReference type="Proteomes" id="UP000579281"/>
    </source>
</evidence>
<dbReference type="EMBL" id="JACHEN010000017">
    <property type="protein sequence ID" value="MBB6216796.1"/>
    <property type="molecule type" value="Genomic_DNA"/>
</dbReference>
<feature type="transmembrane region" description="Helical" evidence="1">
    <location>
        <begin position="72"/>
        <end position="96"/>
    </location>
</feature>